<evidence type="ECO:0000313" key="1">
    <source>
        <dbReference type="EMBL" id="XDU73552.1"/>
    </source>
</evidence>
<reference evidence="1" key="1">
    <citation type="submission" date="2024-07" db="EMBL/GenBank/DDBJ databases">
        <authorList>
            <person name="Biller S.J."/>
        </authorList>
    </citation>
    <scope>NUCLEOTIDE SEQUENCE</scope>
    <source>
        <strain evidence="1">WC2420</strain>
    </source>
</reference>
<proteinExistence type="predicted"/>
<gene>
    <name evidence="1" type="ORF">AB3G37_05475</name>
</gene>
<dbReference type="RefSeq" id="WP_369789956.1">
    <property type="nucleotide sequence ID" value="NZ_CP165628.1"/>
</dbReference>
<sequence>MMQIKSIDNCDFIISIAEIYLIKSNGDKTVFFLRGFEKAIYTEHNINEMIAFLTQRGILKGSAPMANTQENLPDNSLKYINL</sequence>
<dbReference type="EMBL" id="CP165628">
    <property type="protein sequence ID" value="XDU73552.1"/>
    <property type="molecule type" value="Genomic_DNA"/>
</dbReference>
<dbReference type="AlphaFoldDB" id="A0AB39VWD1"/>
<name>A0AB39VWD1_9GAMM</name>
<organism evidence="1">
    <name type="scientific">Rouxiella sp. WC2420</name>
    <dbReference type="NCBI Taxonomy" id="3234145"/>
    <lineage>
        <taxon>Bacteria</taxon>
        <taxon>Pseudomonadati</taxon>
        <taxon>Pseudomonadota</taxon>
        <taxon>Gammaproteobacteria</taxon>
        <taxon>Enterobacterales</taxon>
        <taxon>Yersiniaceae</taxon>
        <taxon>Rouxiella</taxon>
    </lineage>
</organism>
<accession>A0AB39VWD1</accession>
<protein>
    <submittedName>
        <fullName evidence="1">Uncharacterized protein</fullName>
    </submittedName>
</protein>